<keyword evidence="1" id="KW-1133">Transmembrane helix</keyword>
<dbReference type="Proteomes" id="UP001528823">
    <property type="component" value="Unassembled WGS sequence"/>
</dbReference>
<keyword evidence="3" id="KW-1185">Reference proteome</keyword>
<name>A0ABT5U421_9GAMM</name>
<protein>
    <submittedName>
        <fullName evidence="2">Uncharacterized protein</fullName>
    </submittedName>
</protein>
<accession>A0ABT5U421</accession>
<dbReference type="EMBL" id="JAPMOU010000003">
    <property type="protein sequence ID" value="MDE1460965.1"/>
    <property type="molecule type" value="Genomic_DNA"/>
</dbReference>
<evidence type="ECO:0000256" key="1">
    <source>
        <dbReference type="SAM" id="Phobius"/>
    </source>
</evidence>
<proteinExistence type="predicted"/>
<dbReference type="SUPFAM" id="SSF53850">
    <property type="entry name" value="Periplasmic binding protein-like II"/>
    <property type="match status" value="1"/>
</dbReference>
<organism evidence="2 3">
    <name type="scientific">Spartinivicinus poritis</name>
    <dbReference type="NCBI Taxonomy" id="2994640"/>
    <lineage>
        <taxon>Bacteria</taxon>
        <taxon>Pseudomonadati</taxon>
        <taxon>Pseudomonadota</taxon>
        <taxon>Gammaproteobacteria</taxon>
        <taxon>Oceanospirillales</taxon>
        <taxon>Zooshikellaceae</taxon>
        <taxon>Spartinivicinus</taxon>
    </lineage>
</organism>
<sequence length="107" mass="12066">MSFFRSKTDATCATKIGLSGSLIILIVFTLSVSKLVVSDTFKILFDQANAKPYAFIEDKQLVRGIIKDLGDTIARELAIDVDYVLIPRKRYDWALMVRKVHLSLQSN</sequence>
<keyword evidence="1" id="KW-0812">Transmembrane</keyword>
<reference evidence="2 3" key="1">
    <citation type="submission" date="2022-11" db="EMBL/GenBank/DDBJ databases">
        <title>Spartinivicinus poritis sp. nov., isolated from scleractinian coral Porites lutea.</title>
        <authorList>
            <person name="Zhang G."/>
            <person name="Cai L."/>
            <person name="Wei Q."/>
        </authorList>
    </citation>
    <scope>NUCLEOTIDE SEQUENCE [LARGE SCALE GENOMIC DNA]</scope>
    <source>
        <strain evidence="2 3">A2-2</strain>
    </source>
</reference>
<evidence type="ECO:0000313" key="3">
    <source>
        <dbReference type="Proteomes" id="UP001528823"/>
    </source>
</evidence>
<dbReference type="RefSeq" id="WP_274687336.1">
    <property type="nucleotide sequence ID" value="NZ_JAPMOU010000003.1"/>
</dbReference>
<gene>
    <name evidence="2" type="ORF">ORQ98_03170</name>
</gene>
<comment type="caution">
    <text evidence="2">The sequence shown here is derived from an EMBL/GenBank/DDBJ whole genome shotgun (WGS) entry which is preliminary data.</text>
</comment>
<feature type="transmembrane region" description="Helical" evidence="1">
    <location>
        <begin position="16"/>
        <end position="37"/>
    </location>
</feature>
<evidence type="ECO:0000313" key="2">
    <source>
        <dbReference type="EMBL" id="MDE1460965.1"/>
    </source>
</evidence>
<keyword evidence="1" id="KW-0472">Membrane</keyword>